<feature type="transmembrane region" description="Helical" evidence="8">
    <location>
        <begin position="39"/>
        <end position="58"/>
    </location>
</feature>
<name>A0A382IKA9_9ZZZZ</name>
<dbReference type="EMBL" id="UINC01067885">
    <property type="protein sequence ID" value="SVB99998.1"/>
    <property type="molecule type" value="Genomic_DNA"/>
</dbReference>
<dbReference type="AlphaFoldDB" id="A0A382IKA9"/>
<comment type="subcellular location">
    <subcellularLocation>
        <location evidence="1">Cell membrane</location>
        <topology evidence="1">Multi-pass membrane protein</topology>
    </subcellularLocation>
</comment>
<evidence type="ECO:0000256" key="8">
    <source>
        <dbReference type="SAM" id="Phobius"/>
    </source>
</evidence>
<evidence type="ECO:0008006" key="10">
    <source>
        <dbReference type="Google" id="ProtNLM"/>
    </source>
</evidence>
<evidence type="ECO:0000256" key="6">
    <source>
        <dbReference type="ARBA" id="ARBA00035120"/>
    </source>
</evidence>
<evidence type="ECO:0000313" key="9">
    <source>
        <dbReference type="EMBL" id="SVB99998.1"/>
    </source>
</evidence>
<organism evidence="9">
    <name type="scientific">marine metagenome</name>
    <dbReference type="NCBI Taxonomy" id="408172"/>
    <lineage>
        <taxon>unclassified sequences</taxon>
        <taxon>metagenomes</taxon>
        <taxon>ecological metagenomes</taxon>
    </lineage>
</organism>
<comment type="similarity">
    <text evidence="6">Belongs to the fluoride channel Fluc/FEX (TC 1.A.43) family.</text>
</comment>
<dbReference type="GO" id="GO:1903425">
    <property type="term" value="F:fluoride transmembrane transporter activity"/>
    <property type="evidence" value="ECO:0007669"/>
    <property type="project" value="TreeGrafter"/>
</dbReference>
<feature type="transmembrane region" description="Helical" evidence="8">
    <location>
        <begin position="6"/>
        <end position="30"/>
    </location>
</feature>
<keyword evidence="3 8" id="KW-0812">Transmembrane</keyword>
<dbReference type="PANTHER" id="PTHR28259">
    <property type="entry name" value="FLUORIDE EXPORT PROTEIN 1-RELATED"/>
    <property type="match status" value="1"/>
</dbReference>
<evidence type="ECO:0000256" key="7">
    <source>
        <dbReference type="ARBA" id="ARBA00035585"/>
    </source>
</evidence>
<protein>
    <recommendedName>
        <fullName evidence="10">Fluoride ion transporter CrcB</fullName>
    </recommendedName>
</protein>
<gene>
    <name evidence="9" type="ORF">METZ01_LOCUS252852</name>
</gene>
<evidence type="ECO:0000256" key="2">
    <source>
        <dbReference type="ARBA" id="ARBA00022475"/>
    </source>
</evidence>
<evidence type="ECO:0000256" key="1">
    <source>
        <dbReference type="ARBA" id="ARBA00004651"/>
    </source>
</evidence>
<dbReference type="Pfam" id="PF02537">
    <property type="entry name" value="CRCB"/>
    <property type="match status" value="1"/>
</dbReference>
<keyword evidence="5 8" id="KW-0472">Membrane</keyword>
<keyword evidence="2" id="KW-1003">Cell membrane</keyword>
<evidence type="ECO:0000256" key="4">
    <source>
        <dbReference type="ARBA" id="ARBA00022989"/>
    </source>
</evidence>
<dbReference type="InterPro" id="IPR003691">
    <property type="entry name" value="FluC"/>
</dbReference>
<comment type="catalytic activity">
    <reaction evidence="7">
        <text>fluoride(in) = fluoride(out)</text>
        <dbReference type="Rhea" id="RHEA:76159"/>
        <dbReference type="ChEBI" id="CHEBI:17051"/>
    </reaction>
    <physiologicalReaction direction="left-to-right" evidence="7">
        <dbReference type="Rhea" id="RHEA:76160"/>
    </physiologicalReaction>
</comment>
<proteinExistence type="inferred from homology"/>
<feature type="transmembrane region" description="Helical" evidence="8">
    <location>
        <begin position="70"/>
        <end position="93"/>
    </location>
</feature>
<evidence type="ECO:0000256" key="5">
    <source>
        <dbReference type="ARBA" id="ARBA00023136"/>
    </source>
</evidence>
<keyword evidence="4 8" id="KW-1133">Transmembrane helix</keyword>
<dbReference type="PANTHER" id="PTHR28259:SF1">
    <property type="entry name" value="FLUORIDE EXPORT PROTEIN 1-RELATED"/>
    <property type="match status" value="1"/>
</dbReference>
<accession>A0A382IKA9</accession>
<dbReference type="GO" id="GO:0005886">
    <property type="term" value="C:plasma membrane"/>
    <property type="evidence" value="ECO:0007669"/>
    <property type="project" value="UniProtKB-SubCell"/>
</dbReference>
<sequence>MNHLLAPAFVGTLVVNLVGSFMIGLLLIWFQGRLPISDVLRTGILVGLLGGFTTYSAFSMETVNMMMAGLYGRASAYVVVTVVVCLMGTWAGVMLGRSV</sequence>
<evidence type="ECO:0000256" key="3">
    <source>
        <dbReference type="ARBA" id="ARBA00022692"/>
    </source>
</evidence>
<reference evidence="9" key="1">
    <citation type="submission" date="2018-05" db="EMBL/GenBank/DDBJ databases">
        <authorList>
            <person name="Lanie J.A."/>
            <person name="Ng W.-L."/>
            <person name="Kazmierczak K.M."/>
            <person name="Andrzejewski T.M."/>
            <person name="Davidsen T.M."/>
            <person name="Wayne K.J."/>
            <person name="Tettelin H."/>
            <person name="Glass J.I."/>
            <person name="Rusch D."/>
            <person name="Podicherti R."/>
            <person name="Tsui H.-C.T."/>
            <person name="Winkler M.E."/>
        </authorList>
    </citation>
    <scope>NUCLEOTIDE SEQUENCE</scope>
</reference>
<dbReference type="HAMAP" id="MF_00454">
    <property type="entry name" value="FluC"/>
    <property type="match status" value="1"/>
</dbReference>